<feature type="transmembrane region" description="Helical" evidence="6">
    <location>
        <begin position="463"/>
        <end position="486"/>
    </location>
</feature>
<dbReference type="InterPro" id="IPR000719">
    <property type="entry name" value="Prot_kinase_dom"/>
</dbReference>
<evidence type="ECO:0000313" key="8">
    <source>
        <dbReference type="EMBL" id="SEG05944.1"/>
    </source>
</evidence>
<dbReference type="InterPro" id="IPR011009">
    <property type="entry name" value="Kinase-like_dom_sf"/>
</dbReference>
<dbReference type="PANTHER" id="PTHR43289:SF34">
    <property type="entry name" value="SERINE_THREONINE-PROTEIN KINASE YBDM-RELATED"/>
    <property type="match status" value="1"/>
</dbReference>
<feature type="transmembrane region" description="Helical" evidence="6">
    <location>
        <begin position="430"/>
        <end position="451"/>
    </location>
</feature>
<evidence type="ECO:0000256" key="5">
    <source>
        <dbReference type="SAM" id="MobiDB-lite"/>
    </source>
</evidence>
<keyword evidence="6" id="KW-0812">Transmembrane</keyword>
<dbReference type="Gene3D" id="1.10.510.10">
    <property type="entry name" value="Transferase(Phosphotransferase) domain 1"/>
    <property type="match status" value="1"/>
</dbReference>
<dbReference type="Pfam" id="PF00069">
    <property type="entry name" value="Pkinase"/>
    <property type="match status" value="1"/>
</dbReference>
<keyword evidence="3 8" id="KW-0418">Kinase</keyword>
<feature type="domain" description="Protein kinase" evidence="7">
    <location>
        <begin position="17"/>
        <end position="265"/>
    </location>
</feature>
<dbReference type="CDD" id="cd14014">
    <property type="entry name" value="STKc_PknB_like"/>
    <property type="match status" value="1"/>
</dbReference>
<feature type="compositionally biased region" description="Gly residues" evidence="5">
    <location>
        <begin position="387"/>
        <end position="399"/>
    </location>
</feature>
<keyword evidence="2" id="KW-0547">Nucleotide-binding</keyword>
<feature type="compositionally biased region" description="Low complexity" evidence="5">
    <location>
        <begin position="407"/>
        <end position="416"/>
    </location>
</feature>
<evidence type="ECO:0000259" key="7">
    <source>
        <dbReference type="PROSITE" id="PS50011"/>
    </source>
</evidence>
<evidence type="ECO:0000256" key="4">
    <source>
        <dbReference type="ARBA" id="ARBA00022840"/>
    </source>
</evidence>
<dbReference type="GO" id="GO:0005524">
    <property type="term" value="F:ATP binding"/>
    <property type="evidence" value="ECO:0007669"/>
    <property type="project" value="UniProtKB-KW"/>
</dbReference>
<proteinExistence type="predicted"/>
<dbReference type="PROSITE" id="PS50011">
    <property type="entry name" value="PROTEIN_KINASE_DOM"/>
    <property type="match status" value="1"/>
</dbReference>
<dbReference type="PANTHER" id="PTHR43289">
    <property type="entry name" value="MITOGEN-ACTIVATED PROTEIN KINASE KINASE KINASE 20-RELATED"/>
    <property type="match status" value="1"/>
</dbReference>
<protein>
    <submittedName>
        <fullName evidence="8">Serine/threonine protein kinase</fullName>
    </submittedName>
</protein>
<keyword evidence="9" id="KW-1185">Reference proteome</keyword>
<keyword evidence="8" id="KW-0723">Serine/threonine-protein kinase</keyword>
<evidence type="ECO:0000256" key="3">
    <source>
        <dbReference type="ARBA" id="ARBA00022777"/>
    </source>
</evidence>
<keyword evidence="1" id="KW-0808">Transferase</keyword>
<evidence type="ECO:0000313" key="9">
    <source>
        <dbReference type="Proteomes" id="UP000236723"/>
    </source>
</evidence>
<name>A0A1H5X273_9ACTN</name>
<dbReference type="GO" id="GO:0004674">
    <property type="term" value="F:protein serine/threonine kinase activity"/>
    <property type="evidence" value="ECO:0007669"/>
    <property type="project" value="UniProtKB-KW"/>
</dbReference>
<evidence type="ECO:0000256" key="1">
    <source>
        <dbReference type="ARBA" id="ARBA00022679"/>
    </source>
</evidence>
<evidence type="ECO:0000256" key="6">
    <source>
        <dbReference type="SAM" id="Phobius"/>
    </source>
</evidence>
<dbReference type="AlphaFoldDB" id="A0A1H5X273"/>
<feature type="region of interest" description="Disordered" evidence="5">
    <location>
        <begin position="267"/>
        <end position="420"/>
    </location>
</feature>
<evidence type="ECO:0000256" key="2">
    <source>
        <dbReference type="ARBA" id="ARBA00022741"/>
    </source>
</evidence>
<keyword evidence="6" id="KW-0472">Membrane</keyword>
<organism evidence="8 9">
    <name type="scientific">Thermomonospora echinospora</name>
    <dbReference type="NCBI Taxonomy" id="1992"/>
    <lineage>
        <taxon>Bacteria</taxon>
        <taxon>Bacillati</taxon>
        <taxon>Actinomycetota</taxon>
        <taxon>Actinomycetes</taxon>
        <taxon>Streptosporangiales</taxon>
        <taxon>Thermomonosporaceae</taxon>
        <taxon>Thermomonospora</taxon>
    </lineage>
</organism>
<sequence length="552" mass="56370">MIHLPLEPGDPRRLGGYELIGRLGAGGQGTVYLGRRPAGPQVAIKLLHARLLADVRARARFVRELSVLRRVAGFCTAQMLEADMAGDHPYIVSEYVPGPSLRDLVARHGPRTGADLDRLAIGSVTALAAIHRAGVVHRDFKPHNVLIGPDGPRVIDFGIARALDTGATQTSQVLGSPAYMAPEQFAGGVIGPAADLFAWGVTMVFAATGRDPFGGGPLPTVMYRILHEDPDLSGLPPQIAPVVSDCLAKDPQNRPTAEQALLRLLGDGEPAPLPAGPATPPAAPPAAPPAQDQGTETWAGARRGPGSSVRGPAHFDAAGRAGGAGMPSSAGRAGDAGVSSSAGRAEGAGVLSSGGRAGPAGPYQPDGRSGLDATAGFDRSADHGPYGAFGPGASGGSGQGRRDAAADRYPGQAAGRTAGGRRVLRRTPSLVAGLVLAVLLSVLDIAALGILVAAPSLSGGRPVFVAAAGIFTLLSMVTIVAAAVAWRGGRAAVRTVIGLRVAREALWAVWGAVELQAELGRDSQTQAYLFHVAVTLAMVALLAHALRRAPLR</sequence>
<reference evidence="9" key="1">
    <citation type="submission" date="2016-10" db="EMBL/GenBank/DDBJ databases">
        <authorList>
            <person name="Varghese N."/>
            <person name="Submissions S."/>
        </authorList>
    </citation>
    <scope>NUCLEOTIDE SEQUENCE [LARGE SCALE GENOMIC DNA]</scope>
    <source>
        <strain evidence="9">DSM 43163</strain>
    </source>
</reference>
<gene>
    <name evidence="8" type="ORF">SAMN04489712_10361</name>
</gene>
<dbReference type="Proteomes" id="UP000236723">
    <property type="component" value="Unassembled WGS sequence"/>
</dbReference>
<feature type="transmembrane region" description="Helical" evidence="6">
    <location>
        <begin position="528"/>
        <end position="546"/>
    </location>
</feature>
<dbReference type="InterPro" id="IPR008271">
    <property type="entry name" value="Ser/Thr_kinase_AS"/>
</dbReference>
<feature type="compositionally biased region" description="Pro residues" evidence="5">
    <location>
        <begin position="271"/>
        <end position="288"/>
    </location>
</feature>
<accession>A0A1H5X273</accession>
<dbReference type="EMBL" id="FNVO01000003">
    <property type="protein sequence ID" value="SEG05944.1"/>
    <property type="molecule type" value="Genomic_DNA"/>
</dbReference>
<dbReference type="Gene3D" id="3.30.200.20">
    <property type="entry name" value="Phosphorylase Kinase, domain 1"/>
    <property type="match status" value="1"/>
</dbReference>
<keyword evidence="6" id="KW-1133">Transmembrane helix</keyword>
<dbReference type="PROSITE" id="PS00108">
    <property type="entry name" value="PROTEIN_KINASE_ST"/>
    <property type="match status" value="1"/>
</dbReference>
<dbReference type="RefSeq" id="WP_235017711.1">
    <property type="nucleotide sequence ID" value="NZ_FNVO01000003.1"/>
</dbReference>
<dbReference type="SUPFAM" id="SSF56112">
    <property type="entry name" value="Protein kinase-like (PK-like)"/>
    <property type="match status" value="1"/>
</dbReference>
<keyword evidence="4" id="KW-0067">ATP-binding</keyword>